<dbReference type="PaxDb" id="1198114-AciX9_1500"/>
<dbReference type="AlphaFoldDB" id="E8WWZ2"/>
<dbReference type="STRING" id="1198114.AciX9_1500"/>
<dbReference type="RefSeq" id="WP_013579873.1">
    <property type="nucleotide sequence ID" value="NC_015064.1"/>
</dbReference>
<keyword evidence="1" id="KW-0472">Membrane</keyword>
<dbReference type="HOGENOM" id="CLU_206036_0_0_0"/>
<dbReference type="Proteomes" id="UP000000343">
    <property type="component" value="Chromosome"/>
</dbReference>
<accession>E8WWZ2</accession>
<dbReference type="EMBL" id="CP002480">
    <property type="protein sequence ID" value="ADW68553.1"/>
    <property type="molecule type" value="Genomic_DNA"/>
</dbReference>
<gene>
    <name evidence="2" type="ordered locus">AciX9_1500</name>
</gene>
<reference evidence="3" key="1">
    <citation type="submission" date="2011-01" db="EMBL/GenBank/DDBJ databases">
        <title>Complete sequence of chromosome of Acidobacterium sp. MP5ACTX9.</title>
        <authorList>
            <consortium name="US DOE Joint Genome Institute"/>
            <person name="Lucas S."/>
            <person name="Copeland A."/>
            <person name="Lapidus A."/>
            <person name="Cheng J.-F."/>
            <person name="Goodwin L."/>
            <person name="Pitluck S."/>
            <person name="Teshima H."/>
            <person name="Detter J.C."/>
            <person name="Han C."/>
            <person name="Tapia R."/>
            <person name="Land M."/>
            <person name="Hauser L."/>
            <person name="Kyrpides N."/>
            <person name="Ivanova N."/>
            <person name="Ovchinnikova G."/>
            <person name="Pagani I."/>
            <person name="Rawat S.R."/>
            <person name="Mannisto M."/>
            <person name="Haggblom M.M."/>
            <person name="Woyke T."/>
        </authorList>
    </citation>
    <scope>NUCLEOTIDE SEQUENCE [LARGE SCALE GENOMIC DNA]</scope>
    <source>
        <strain evidence="3">MP5ACTX9</strain>
    </source>
</reference>
<evidence type="ECO:0000256" key="1">
    <source>
        <dbReference type="SAM" id="Phobius"/>
    </source>
</evidence>
<organism evidence="3">
    <name type="scientific">Granulicella tundricola (strain ATCC BAA-1859 / DSM 23138 / MP5ACTX9)</name>
    <dbReference type="NCBI Taxonomy" id="1198114"/>
    <lineage>
        <taxon>Bacteria</taxon>
        <taxon>Pseudomonadati</taxon>
        <taxon>Acidobacteriota</taxon>
        <taxon>Terriglobia</taxon>
        <taxon>Terriglobales</taxon>
        <taxon>Acidobacteriaceae</taxon>
        <taxon>Granulicella</taxon>
    </lineage>
</organism>
<keyword evidence="1" id="KW-0812">Transmembrane</keyword>
<evidence type="ECO:0000313" key="3">
    <source>
        <dbReference type="Proteomes" id="UP000000343"/>
    </source>
</evidence>
<keyword evidence="1" id="KW-1133">Transmembrane helix</keyword>
<protein>
    <submittedName>
        <fullName evidence="2">Copper resistance protein CopC</fullName>
    </submittedName>
</protein>
<sequence length="65" mass="7204">MIRFFVVLMLMCPPVLYGQGCSQCREAVGQTPARTQVAYRRGITFMMLAGAGVFAGAVLAMRRFR</sequence>
<dbReference type="KEGG" id="acm:AciX9_1500"/>
<proteinExistence type="predicted"/>
<keyword evidence="3" id="KW-1185">Reference proteome</keyword>
<evidence type="ECO:0000313" key="2">
    <source>
        <dbReference type="EMBL" id="ADW68553.1"/>
    </source>
</evidence>
<feature type="transmembrane region" description="Helical" evidence="1">
    <location>
        <begin position="42"/>
        <end position="61"/>
    </location>
</feature>
<name>E8WWZ2_GRATM</name>